<comment type="caution">
    <text evidence="1">The sequence shown here is derived from an EMBL/GenBank/DDBJ whole genome shotgun (WGS) entry which is preliminary data.</text>
</comment>
<organism evidence="1 2">
    <name type="scientific">Nephila pilipes</name>
    <name type="common">Giant wood spider</name>
    <name type="synonym">Nephila maculata</name>
    <dbReference type="NCBI Taxonomy" id="299642"/>
    <lineage>
        <taxon>Eukaryota</taxon>
        <taxon>Metazoa</taxon>
        <taxon>Ecdysozoa</taxon>
        <taxon>Arthropoda</taxon>
        <taxon>Chelicerata</taxon>
        <taxon>Arachnida</taxon>
        <taxon>Araneae</taxon>
        <taxon>Araneomorphae</taxon>
        <taxon>Entelegynae</taxon>
        <taxon>Araneoidea</taxon>
        <taxon>Nephilidae</taxon>
        <taxon>Nephila</taxon>
    </lineage>
</organism>
<dbReference type="EMBL" id="BMAW01045614">
    <property type="protein sequence ID" value="GFS50999.1"/>
    <property type="molecule type" value="Genomic_DNA"/>
</dbReference>
<dbReference type="Proteomes" id="UP000887013">
    <property type="component" value="Unassembled WGS sequence"/>
</dbReference>
<sequence>MKLARTFRNQQGRALTFRYGRGVAGDHCSSFEPTSSSFSSPPFVVGVLKRFSCIECTMEFRPPTPHTPWRLAATGRSGKRDEGCLWVLRNATE</sequence>
<keyword evidence="2" id="KW-1185">Reference proteome</keyword>
<evidence type="ECO:0000313" key="2">
    <source>
        <dbReference type="Proteomes" id="UP000887013"/>
    </source>
</evidence>
<reference evidence="1" key="1">
    <citation type="submission" date="2020-08" db="EMBL/GenBank/DDBJ databases">
        <title>Multicomponent nature underlies the extraordinary mechanical properties of spider dragline silk.</title>
        <authorList>
            <person name="Kono N."/>
            <person name="Nakamura H."/>
            <person name="Mori M."/>
            <person name="Yoshida Y."/>
            <person name="Ohtoshi R."/>
            <person name="Malay A.D."/>
            <person name="Moran D.A.P."/>
            <person name="Tomita M."/>
            <person name="Numata K."/>
            <person name="Arakawa K."/>
        </authorList>
    </citation>
    <scope>NUCLEOTIDE SEQUENCE</scope>
</reference>
<accession>A0A8X6MH33</accession>
<name>A0A8X6MH33_NEPPI</name>
<dbReference type="AlphaFoldDB" id="A0A8X6MH33"/>
<protein>
    <submittedName>
        <fullName evidence="1">Uncharacterized protein</fullName>
    </submittedName>
</protein>
<gene>
    <name evidence="1" type="ORF">NPIL_568221</name>
</gene>
<evidence type="ECO:0000313" key="1">
    <source>
        <dbReference type="EMBL" id="GFS50999.1"/>
    </source>
</evidence>
<proteinExistence type="predicted"/>